<dbReference type="eggNOG" id="COG3615">
    <property type="taxonomic scope" value="Bacteria"/>
</dbReference>
<dbReference type="RefSeq" id="WP_037466055.1">
    <property type="nucleotide sequence ID" value="NZ_BCZD01000035.1"/>
</dbReference>
<dbReference type="OrthoDB" id="7282222at2"/>
<keyword evidence="3" id="KW-1185">Reference proteome</keyword>
<dbReference type="SUPFAM" id="SSF51197">
    <property type="entry name" value="Clavaminate synthase-like"/>
    <property type="match status" value="1"/>
</dbReference>
<dbReference type="Proteomes" id="UP000024284">
    <property type="component" value="Unassembled WGS sequence"/>
</dbReference>
<dbReference type="Pfam" id="PF09313">
    <property type="entry name" value="TehB-like"/>
    <property type="match status" value="1"/>
</dbReference>
<comment type="caution">
    <text evidence="2">The sequence shown here is derived from an EMBL/GenBank/DDBJ whole genome shotgun (WGS) entry which is preliminary data.</text>
</comment>
<feature type="domain" description="TehB/YeaR-like" evidence="1">
    <location>
        <begin position="13"/>
        <end position="91"/>
    </location>
</feature>
<gene>
    <name evidence="2" type="ORF">BV98_002246</name>
</gene>
<dbReference type="InterPro" id="IPR015392">
    <property type="entry name" value="TehB/YeaR-like_dom"/>
</dbReference>
<dbReference type="InterPro" id="IPR014710">
    <property type="entry name" value="RmlC-like_jellyroll"/>
</dbReference>
<reference evidence="2" key="1">
    <citation type="submission" date="2014-08" db="EMBL/GenBank/DDBJ databases">
        <title>Draft genome sequences of Sphingobium herbicidovorans.</title>
        <authorList>
            <person name="Gan H.M."/>
            <person name="Gan H.Y."/>
            <person name="Savka M.A."/>
        </authorList>
    </citation>
    <scope>NUCLEOTIDE SEQUENCE [LARGE SCALE GENOMIC DNA]</scope>
    <source>
        <strain evidence="2">NBRC 16415</strain>
    </source>
</reference>
<sequence>MIDQLPDGVTPYKRTPTFTEETIPAGLLNDHQTKEGTWGLIRVEEGELRYIVTDPRRTPAEVILSEATPPGVVEPTILHRVEPLGAVRFHVEFSRLEP</sequence>
<protein>
    <submittedName>
        <fullName evidence="2">Tellurite resistance-like domain-containing protein</fullName>
    </submittedName>
</protein>
<evidence type="ECO:0000313" key="2">
    <source>
        <dbReference type="EMBL" id="KFG89950.1"/>
    </source>
</evidence>
<dbReference type="AlphaFoldDB" id="A0A086P982"/>
<evidence type="ECO:0000313" key="3">
    <source>
        <dbReference type="Proteomes" id="UP000024284"/>
    </source>
</evidence>
<evidence type="ECO:0000259" key="1">
    <source>
        <dbReference type="Pfam" id="PF09313"/>
    </source>
</evidence>
<organism evidence="2 3">
    <name type="scientific">Sphingobium herbicidovorans (strain ATCC 700291 / DSM 11019 / CCUG 56400 / KCTC 2939 / LMG 18315 / NBRC 16415 / MH)</name>
    <name type="common">Sphingomonas herbicidovorans</name>
    <dbReference type="NCBI Taxonomy" id="1219045"/>
    <lineage>
        <taxon>Bacteria</taxon>
        <taxon>Pseudomonadati</taxon>
        <taxon>Pseudomonadota</taxon>
        <taxon>Alphaproteobacteria</taxon>
        <taxon>Sphingomonadales</taxon>
        <taxon>Sphingomonadaceae</taxon>
        <taxon>Sphingobium</taxon>
    </lineage>
</organism>
<name>A0A086P982_SPHHM</name>
<dbReference type="EMBL" id="JFZA02000018">
    <property type="protein sequence ID" value="KFG89950.1"/>
    <property type="molecule type" value="Genomic_DNA"/>
</dbReference>
<accession>A0A086P982</accession>
<dbReference type="STRING" id="76947.GCA_002080435_04209"/>
<dbReference type="PATRIC" id="fig|1219045.3.peg.2287"/>
<dbReference type="Gene3D" id="2.60.120.10">
    <property type="entry name" value="Jelly Rolls"/>
    <property type="match status" value="1"/>
</dbReference>
<proteinExistence type="predicted"/>